<dbReference type="PANTHER" id="PTHR45007">
    <property type="entry name" value="CARBOXYLASE, PUTATIVE (AFU_ORTHOLOGUE AFUA_5G07570)-RELATED"/>
    <property type="match status" value="1"/>
</dbReference>
<feature type="domain" description="Lipoyl-binding" evidence="7">
    <location>
        <begin position="579"/>
        <end position="658"/>
    </location>
</feature>
<evidence type="ECO:0000259" key="8">
    <source>
        <dbReference type="PROSITE" id="PS50975"/>
    </source>
</evidence>
<proteinExistence type="predicted"/>
<dbReference type="CDD" id="cd06850">
    <property type="entry name" value="biotinyl_domain"/>
    <property type="match status" value="1"/>
</dbReference>
<dbReference type="OrthoDB" id="196847at2759"/>
<organism evidence="10 11">
    <name type="scientific">Lachnellula cervina</name>
    <dbReference type="NCBI Taxonomy" id="1316786"/>
    <lineage>
        <taxon>Eukaryota</taxon>
        <taxon>Fungi</taxon>
        <taxon>Dikarya</taxon>
        <taxon>Ascomycota</taxon>
        <taxon>Pezizomycotina</taxon>
        <taxon>Leotiomycetes</taxon>
        <taxon>Helotiales</taxon>
        <taxon>Lachnaceae</taxon>
        <taxon>Lachnellula</taxon>
    </lineage>
</organism>
<dbReference type="InterPro" id="IPR011761">
    <property type="entry name" value="ATP-grasp"/>
</dbReference>
<dbReference type="InterPro" id="IPR016185">
    <property type="entry name" value="PreATP-grasp_dom_sf"/>
</dbReference>
<dbReference type="PROSITE" id="PS50968">
    <property type="entry name" value="BIOTINYL_LIPOYL"/>
    <property type="match status" value="1"/>
</dbReference>
<dbReference type="EMBL" id="QGMG01000339">
    <property type="protein sequence ID" value="TVY54454.1"/>
    <property type="molecule type" value="Genomic_DNA"/>
</dbReference>
<keyword evidence="10" id="KW-0670">Pyruvate</keyword>
<dbReference type="PROSITE" id="PS50975">
    <property type="entry name" value="ATP_GRASP"/>
    <property type="match status" value="1"/>
</dbReference>
<evidence type="ECO:0000256" key="4">
    <source>
        <dbReference type="ARBA" id="ARBA00022840"/>
    </source>
</evidence>
<comment type="caution">
    <text evidence="10">The sequence shown here is derived from an EMBL/GenBank/DDBJ whole genome shotgun (WGS) entry which is preliminary data.</text>
</comment>
<dbReference type="SMART" id="SM00878">
    <property type="entry name" value="Biotin_carb_C"/>
    <property type="match status" value="1"/>
</dbReference>
<dbReference type="Proteomes" id="UP000481288">
    <property type="component" value="Unassembled WGS sequence"/>
</dbReference>
<dbReference type="Pfam" id="PF02786">
    <property type="entry name" value="CPSase_L_D2"/>
    <property type="match status" value="1"/>
</dbReference>
<dbReference type="AlphaFoldDB" id="A0A7D8UTB7"/>
<sequence>MAFPVRPIKRLLVANRYRNSQSKTGEIATRIISTARELDIETYSIYTTHDTSHTIGSTHSIQVTSPSSYLDISELVSLVKKHNIDSIHSGYGFLSESPGFAQRMWDEAGALVIGPGPGILARTGDKLQARLLAEECHVPVLPALKTPTDEVAVLREFAVSVGYPVIIKAVDGGGGRGIRIVRKEEELASLAKRALQESPSGKAFAEKAAIDGYRHVEVQIIGDGKGNVRHLWERECSIQRRFQKVVEFAPSSIPDRKLVAEVIEAAMRMARKVKYSSLGTFEFLVRPSPPEYYFLEVNPRLQVEHTITESVVMGMDLVKLQLLLAQGQPLSSLFPRGLSEDPQAPPPIHSLQVRVTAEDVSNDWSLSVGKISSFRLPTGNGVRVDTHLLPSQPTIIGTDFDSLIAKIIITAPSWADVVRKAKRALADTYFEGIKTNLDVLHGIVSSDAFSAQSCDTRWLETNLPSVLVAGKQISVQSSRARSPNMPAPTASISSATATSNVLFRKGDAWSIALTPENSPDAETPAPSHLQLSRVLRNEFPSSLTASILYTTPSSKEPAPYTLTLAATTASFGSLSNAATHRRGDPGNPNHIILPFAGKLMELLVDEGSQVRKGDTVAVVKQMKMELEIRASKGGRVVWVYEGDEGDEVGEGVLVAELEGAESKL</sequence>
<dbReference type="Gene3D" id="3.30.470.20">
    <property type="entry name" value="ATP-grasp fold, B domain"/>
    <property type="match status" value="1"/>
</dbReference>
<keyword evidence="3 6" id="KW-0547">Nucleotide-binding</keyword>
<name>A0A7D8UTB7_9HELO</name>
<keyword evidence="11" id="KW-1185">Reference proteome</keyword>
<dbReference type="Pfam" id="PF02785">
    <property type="entry name" value="Biotin_carb_C"/>
    <property type="match status" value="1"/>
</dbReference>
<dbReference type="InterPro" id="IPR005481">
    <property type="entry name" value="BC-like_N"/>
</dbReference>
<evidence type="ECO:0000259" key="7">
    <source>
        <dbReference type="PROSITE" id="PS50968"/>
    </source>
</evidence>
<evidence type="ECO:0000256" key="1">
    <source>
        <dbReference type="ARBA" id="ARBA00001953"/>
    </source>
</evidence>
<dbReference type="FunFam" id="3.30.1490.20:FF:000003">
    <property type="entry name" value="acetyl-CoA carboxylase isoform X1"/>
    <property type="match status" value="1"/>
</dbReference>
<dbReference type="SUPFAM" id="SSF56059">
    <property type="entry name" value="Glutathione synthetase ATP-binding domain-like"/>
    <property type="match status" value="1"/>
</dbReference>
<dbReference type="Pfam" id="PF00364">
    <property type="entry name" value="Biotin_lipoyl"/>
    <property type="match status" value="1"/>
</dbReference>
<dbReference type="GO" id="GO:0005524">
    <property type="term" value="F:ATP binding"/>
    <property type="evidence" value="ECO:0007669"/>
    <property type="project" value="UniProtKB-UniRule"/>
</dbReference>
<evidence type="ECO:0000256" key="6">
    <source>
        <dbReference type="PROSITE-ProRule" id="PRU00409"/>
    </source>
</evidence>
<evidence type="ECO:0000256" key="3">
    <source>
        <dbReference type="ARBA" id="ARBA00022741"/>
    </source>
</evidence>
<accession>A0A7D8UTB7</accession>
<keyword evidence="2" id="KW-0436">Ligase</keyword>
<evidence type="ECO:0000313" key="11">
    <source>
        <dbReference type="Proteomes" id="UP000481288"/>
    </source>
</evidence>
<dbReference type="GO" id="GO:0046872">
    <property type="term" value="F:metal ion binding"/>
    <property type="evidence" value="ECO:0007669"/>
    <property type="project" value="InterPro"/>
</dbReference>
<dbReference type="SUPFAM" id="SSF52440">
    <property type="entry name" value="PreATP-grasp domain"/>
    <property type="match status" value="1"/>
</dbReference>
<dbReference type="Gene3D" id="2.40.50.100">
    <property type="match status" value="1"/>
</dbReference>
<dbReference type="SUPFAM" id="SSF51230">
    <property type="entry name" value="Single hybrid motif"/>
    <property type="match status" value="1"/>
</dbReference>
<comment type="cofactor">
    <cofactor evidence="1">
        <name>biotin</name>
        <dbReference type="ChEBI" id="CHEBI:57586"/>
    </cofactor>
</comment>
<dbReference type="Pfam" id="PF00289">
    <property type="entry name" value="Biotin_carb_N"/>
    <property type="match status" value="1"/>
</dbReference>
<feature type="domain" description="Biotin carboxylation" evidence="9">
    <location>
        <begin position="7"/>
        <end position="464"/>
    </location>
</feature>
<dbReference type="PROSITE" id="PS50979">
    <property type="entry name" value="BC"/>
    <property type="match status" value="1"/>
</dbReference>
<evidence type="ECO:0000256" key="5">
    <source>
        <dbReference type="ARBA" id="ARBA00023267"/>
    </source>
</evidence>
<gene>
    <name evidence="10" type="primary">pyc_1</name>
    <name evidence="10" type="ORF">LCER1_G004461</name>
</gene>
<dbReference type="InterPro" id="IPR011764">
    <property type="entry name" value="Biotin_carboxylation_dom"/>
</dbReference>
<keyword evidence="5" id="KW-0092">Biotin</keyword>
<dbReference type="GO" id="GO:0016874">
    <property type="term" value="F:ligase activity"/>
    <property type="evidence" value="ECO:0007669"/>
    <property type="project" value="UniProtKB-KW"/>
</dbReference>
<evidence type="ECO:0000259" key="9">
    <source>
        <dbReference type="PROSITE" id="PS50979"/>
    </source>
</evidence>
<dbReference type="InterPro" id="IPR011053">
    <property type="entry name" value="Single_hybrid_motif"/>
</dbReference>
<feature type="domain" description="ATP-grasp" evidence="8">
    <location>
        <begin position="130"/>
        <end position="326"/>
    </location>
</feature>
<reference evidence="10 11" key="1">
    <citation type="submission" date="2018-05" db="EMBL/GenBank/DDBJ databases">
        <title>Whole genome sequencing for identification of molecular markers to develop diagnostic detection tools for the regulated plant pathogen Lachnellula willkommii.</title>
        <authorList>
            <person name="Giroux E."/>
            <person name="Bilodeau G."/>
        </authorList>
    </citation>
    <scope>NUCLEOTIDE SEQUENCE [LARGE SCALE GENOMIC DNA]</scope>
    <source>
        <strain evidence="10 11">CBS 625.97</strain>
    </source>
</reference>
<dbReference type="InterPro" id="IPR000089">
    <property type="entry name" value="Biotin_lipoyl"/>
</dbReference>
<evidence type="ECO:0000256" key="2">
    <source>
        <dbReference type="ARBA" id="ARBA00022598"/>
    </source>
</evidence>
<dbReference type="PROSITE" id="PS00867">
    <property type="entry name" value="CPSASE_2"/>
    <property type="match status" value="1"/>
</dbReference>
<keyword evidence="4 6" id="KW-0067">ATP-binding</keyword>
<dbReference type="InterPro" id="IPR005479">
    <property type="entry name" value="CPAse_ATP-bd"/>
</dbReference>
<dbReference type="PANTHER" id="PTHR45007:SF1">
    <property type="entry name" value="CARBOXYLASE, PUTATIVE (AFU_ORTHOLOGUE AFUA_5G07570)-RELATED"/>
    <property type="match status" value="1"/>
</dbReference>
<evidence type="ECO:0000313" key="10">
    <source>
        <dbReference type="EMBL" id="TVY54454.1"/>
    </source>
</evidence>
<dbReference type="SUPFAM" id="SSF51246">
    <property type="entry name" value="Rudiment single hybrid motif"/>
    <property type="match status" value="1"/>
</dbReference>
<protein>
    <submittedName>
        <fullName evidence="10">Pyruvate carboxylase</fullName>
    </submittedName>
</protein>
<dbReference type="InterPro" id="IPR011054">
    <property type="entry name" value="Rudment_hybrid_motif"/>
</dbReference>
<dbReference type="InterPro" id="IPR005482">
    <property type="entry name" value="Biotin_COase_C"/>
</dbReference>